<keyword evidence="14" id="KW-0325">Glycoprotein</keyword>
<dbReference type="InterPro" id="IPR000742">
    <property type="entry name" value="EGF"/>
</dbReference>
<evidence type="ECO:0000256" key="13">
    <source>
        <dbReference type="ARBA" id="ARBA00023157"/>
    </source>
</evidence>
<dbReference type="CTD" id="42313"/>
<evidence type="ECO:0000256" key="12">
    <source>
        <dbReference type="ARBA" id="ARBA00023136"/>
    </source>
</evidence>
<feature type="domain" description="EGF-like" evidence="21">
    <location>
        <begin position="346"/>
        <end position="382"/>
    </location>
</feature>
<dbReference type="Gene3D" id="2.10.25.10">
    <property type="entry name" value="Laminin"/>
    <property type="match status" value="8"/>
</dbReference>
<feature type="domain" description="EGF-like" evidence="21">
    <location>
        <begin position="537"/>
        <end position="573"/>
    </location>
</feature>
<evidence type="ECO:0000256" key="4">
    <source>
        <dbReference type="ARBA" id="ARBA00022536"/>
    </source>
</evidence>
<dbReference type="Pfam" id="PF00008">
    <property type="entry name" value="EGF"/>
    <property type="match status" value="5"/>
</dbReference>
<keyword evidence="2 17" id="KW-0217">Developmental protein</keyword>
<dbReference type="GO" id="GO:0009967">
    <property type="term" value="P:positive regulation of signal transduction"/>
    <property type="evidence" value="ECO:0007669"/>
    <property type="project" value="UniProtKB-ARBA"/>
</dbReference>
<dbReference type="PROSITE" id="PS00022">
    <property type="entry name" value="EGF_1"/>
    <property type="match status" value="8"/>
</dbReference>
<keyword evidence="8 17" id="KW-0677">Repeat</keyword>
<evidence type="ECO:0000256" key="14">
    <source>
        <dbReference type="ARBA" id="ARBA00023180"/>
    </source>
</evidence>
<dbReference type="GO" id="GO:0042063">
    <property type="term" value="P:gliogenesis"/>
    <property type="evidence" value="ECO:0007669"/>
    <property type="project" value="UniProtKB-ARBA"/>
</dbReference>
<organism evidence="23">
    <name type="scientific">Saccoglossus kowalevskii</name>
    <name type="common">Acorn worm</name>
    <dbReference type="NCBI Taxonomy" id="10224"/>
    <lineage>
        <taxon>Eukaryota</taxon>
        <taxon>Metazoa</taxon>
        <taxon>Hemichordata</taxon>
        <taxon>Enteropneusta</taxon>
        <taxon>Harrimaniidae</taxon>
        <taxon>Saccoglossus</taxon>
    </lineage>
</organism>
<reference evidence="23" key="1">
    <citation type="submission" date="2008-07" db="EMBL/GenBank/DDBJ databases">
        <title>cDNA Sequences for Transcription Factors and Signaling Proteins of the Hemichordate Saccoglossus kowalevskii: Efficacy of the Expressed Sequence Tag (EST) Approach for Evolutionary and Developmental Studies of a New Organism.</title>
        <authorList>
            <person name="Freeman R.M.Jr."/>
            <person name="Wu M."/>
            <person name="Cordonnier-Pratt M.-M."/>
            <person name="Pratt L.H."/>
            <person name="Gruber C.E."/>
            <person name="Smith M."/>
            <person name="Lander E.S."/>
            <person name="Stange-Thomann N."/>
            <person name="Lowe C.J."/>
            <person name="Gehart J."/>
            <person name="Kirschner M."/>
        </authorList>
    </citation>
    <scope>NUCLEOTIDE SEQUENCE</scope>
</reference>
<evidence type="ECO:0000256" key="17">
    <source>
        <dbReference type="RuleBase" id="RU280815"/>
    </source>
</evidence>
<dbReference type="PANTHER" id="PTHR24049:SF22">
    <property type="entry name" value="DROSOPHILA CRUMBS HOMOLOG"/>
    <property type="match status" value="1"/>
</dbReference>
<evidence type="ECO:0000313" key="24">
    <source>
        <dbReference type="Proteomes" id="UP000694865"/>
    </source>
</evidence>
<feature type="domain" description="EGF-like" evidence="21">
    <location>
        <begin position="422"/>
        <end position="459"/>
    </location>
</feature>
<dbReference type="PROSITE" id="PS50026">
    <property type="entry name" value="EGF_3"/>
    <property type="match status" value="8"/>
</dbReference>
<keyword evidence="4 15" id="KW-0245">EGF-like domain</keyword>
<dbReference type="RefSeq" id="NP_001158418.1">
    <property type="nucleotide sequence ID" value="NM_001164946.1"/>
</dbReference>
<dbReference type="InterPro" id="IPR000152">
    <property type="entry name" value="EGF-type_Asp/Asn_hydroxyl_site"/>
</dbReference>
<feature type="chain" id="PRO_5002828647" description="Delta-like protein" evidence="20 25">
    <location>
        <begin position="28"/>
        <end position="895"/>
    </location>
</feature>
<evidence type="ECO:0000256" key="3">
    <source>
        <dbReference type="ARBA" id="ARBA00022475"/>
    </source>
</evidence>
<evidence type="ECO:0000256" key="11">
    <source>
        <dbReference type="ARBA" id="ARBA00022989"/>
    </source>
</evidence>
<dbReference type="FunFam" id="2.10.25.140:FF:000001">
    <property type="entry name" value="Delta-like protein"/>
    <property type="match status" value="1"/>
</dbReference>
<dbReference type="PROSITE" id="PS01187">
    <property type="entry name" value="EGF_CA"/>
    <property type="match status" value="2"/>
</dbReference>
<dbReference type="SMART" id="SM00179">
    <property type="entry name" value="EGF_CA"/>
    <property type="match status" value="7"/>
</dbReference>
<dbReference type="PRINTS" id="PR00010">
    <property type="entry name" value="EGFBLOOD"/>
</dbReference>
<dbReference type="EMBL" id="EU908785">
    <property type="protein sequence ID" value="ACG70192.1"/>
    <property type="molecule type" value="mRNA"/>
</dbReference>
<dbReference type="InterPro" id="IPR001774">
    <property type="entry name" value="DSL"/>
</dbReference>
<feature type="disulfide bond" evidence="15">
    <location>
        <begin position="487"/>
        <end position="496"/>
    </location>
</feature>
<feature type="disulfide bond" evidence="15">
    <location>
        <begin position="261"/>
        <end position="270"/>
    </location>
</feature>
<keyword evidence="9" id="KW-0221">Differentiation</keyword>
<dbReference type="FunFam" id="2.10.25.10:FF:000255">
    <property type="entry name" value="Sushi, nidogen and EGF-like domains 1"/>
    <property type="match status" value="1"/>
</dbReference>
<feature type="disulfide bond" evidence="16">
    <location>
        <begin position="204"/>
        <end position="216"/>
    </location>
</feature>
<dbReference type="GO" id="GO:0003002">
    <property type="term" value="P:regionalization"/>
    <property type="evidence" value="ECO:0007669"/>
    <property type="project" value="UniProtKB-ARBA"/>
</dbReference>
<dbReference type="GO" id="GO:0051241">
    <property type="term" value="P:negative regulation of multicellular organismal process"/>
    <property type="evidence" value="ECO:0007669"/>
    <property type="project" value="UniProtKB-ARBA"/>
</dbReference>
<evidence type="ECO:0000256" key="15">
    <source>
        <dbReference type="PROSITE-ProRule" id="PRU00076"/>
    </source>
</evidence>
<keyword evidence="3" id="KW-1003">Cell membrane</keyword>
<keyword evidence="5" id="KW-0597">Phosphoprotein</keyword>
<dbReference type="CDD" id="cd00054">
    <property type="entry name" value="EGF_CA"/>
    <property type="match status" value="7"/>
</dbReference>
<dbReference type="GO" id="GO:0000902">
    <property type="term" value="P:cell morphogenesis"/>
    <property type="evidence" value="ECO:0007669"/>
    <property type="project" value="UniProtKB-ARBA"/>
</dbReference>
<dbReference type="GO" id="GO:0048592">
    <property type="term" value="P:eye morphogenesis"/>
    <property type="evidence" value="ECO:0007669"/>
    <property type="project" value="UniProtKB-ARBA"/>
</dbReference>
<keyword evidence="6 17" id="KW-0812">Transmembrane</keyword>
<dbReference type="Pfam" id="PF01414">
    <property type="entry name" value="DSL"/>
    <property type="match status" value="1"/>
</dbReference>
<evidence type="ECO:0000256" key="2">
    <source>
        <dbReference type="ARBA" id="ARBA00022473"/>
    </source>
</evidence>
<feature type="domain" description="EGF-like" evidence="21">
    <location>
        <begin position="384"/>
        <end position="420"/>
    </location>
</feature>
<dbReference type="GO" id="GO:0048666">
    <property type="term" value="P:neuron development"/>
    <property type="evidence" value="ECO:0007669"/>
    <property type="project" value="UniProtKB-ARBA"/>
</dbReference>
<keyword evidence="10" id="KW-0832">Ubl conjugation</keyword>
<dbReference type="InterPro" id="IPR018097">
    <property type="entry name" value="EGF_Ca-bd_CS"/>
</dbReference>
<dbReference type="SUPFAM" id="SSF57184">
    <property type="entry name" value="Growth factor receptor domain"/>
    <property type="match status" value="2"/>
</dbReference>
<evidence type="ECO:0000313" key="25">
    <source>
        <dbReference type="RefSeq" id="NP_001158418.1"/>
    </source>
</evidence>
<dbReference type="PANTHER" id="PTHR24049">
    <property type="entry name" value="CRUMBS FAMILY MEMBER"/>
    <property type="match status" value="1"/>
</dbReference>
<dbReference type="GO" id="GO:0008593">
    <property type="term" value="P:regulation of Notch signaling pathway"/>
    <property type="evidence" value="ECO:0007669"/>
    <property type="project" value="UniProtKB-ARBA"/>
</dbReference>
<evidence type="ECO:0000256" key="1">
    <source>
        <dbReference type="ARBA" id="ARBA00004247"/>
    </source>
</evidence>
<dbReference type="FunFam" id="2.10.25.10:FF:000064">
    <property type="entry name" value="Delta-like protein"/>
    <property type="match status" value="1"/>
</dbReference>
<sequence length="895" mass="97659">MGGLVVSRSSGQFFAVCLLTVLTQVSCSGIFQLRLASFSNDQGRNVSGQCCSVSSTSSDTCGSPCRTFFRVCLKHYQAHVSTDDDCIYGEVETPILGNNTFEIPLSDMETFINPIRLPFTFRWPGTFSLVIEAFHSVEVGPNGFPYPGSPRSLIARLATQRFAAVGFEWNTEVYSSEDTDSELHYSYRIVCDEHYFGEECSDFCRPRDDNLGHYTCDAFGNKVCLPGWGGDSVEEYCSVPICKEGCHEQHGSCDSPGECTCMFGYEGEYCDECIVYPGCQHGYCTQPYVCICYEGWGGQLCNQDLAFCTHHKPCKNGGTCSNGNSGGNLYTCTCPPGFTGTDCEVEIDDCIDNPCQNGGVCNDLINNYACQCPPAFTGVHCEILIESCSEHPCQNGATCVENGADFICTCSDGYTGHRCEQEIDYCSSEPCQNGATCIIDQQSGFICQCAPGFEGTACENQLEFCDPDPCQNGATCHNGPYNFYCDCVPGYIGDLCENDFDECLLLPCSNGGTCSDLVNNFHCECPAGFTGKDCSVAVDLCQSNPCHNGGICANHINGYVCACSEGFYGRDCERLTSEELLTTAVLIDEIRTTPSDQEIITTTVSPSTVTVAAPVSTTTAANAAVGVGEHSITVMSLTTLASTEGVAVESGESRSSTPTEVYLIVVIAAVAIIVPAIILFVICLVYRQRTRRNSSKREDSESPEMNNRICERDLKAMKSKEIDISPPSSISVKVCNEESNSLKKTNRDLKKLKEFENDFKAEKALQQNAQLFSQELSMKCNQRVAKPMNSEDCVSSTSFSSSAKDYKSSKRKELEQPYHLKDCEKIVHCAADSVDSVHYKITNTVRHCTSSYGEKTPQNSDCFENPCPRKGYPMSSSCNTLYLSDESLSPKATEV</sequence>
<dbReference type="GO" id="GO:0005509">
    <property type="term" value="F:calcium ion binding"/>
    <property type="evidence" value="ECO:0007669"/>
    <property type="project" value="InterPro"/>
</dbReference>
<feature type="disulfide bond" evidence="15">
    <location>
        <begin position="410"/>
        <end position="419"/>
    </location>
</feature>
<evidence type="ECO:0000256" key="18">
    <source>
        <dbReference type="SAM" id="MobiDB-lite"/>
    </source>
</evidence>
<dbReference type="KEGG" id="sko:100303546"/>
<dbReference type="InterPro" id="IPR051022">
    <property type="entry name" value="Notch_Cell-Fate_Det"/>
</dbReference>
<feature type="disulfide bond" evidence="15">
    <location>
        <begin position="525"/>
        <end position="534"/>
    </location>
</feature>
<comment type="function">
    <text evidence="17">Putative Notch ligand involved in the mediation of Notch signaling.</text>
</comment>
<dbReference type="FunFam" id="2.10.25.10:FF:000018">
    <property type="entry name" value="Delta-like 1"/>
    <property type="match status" value="1"/>
</dbReference>
<dbReference type="Pfam" id="PF12661">
    <property type="entry name" value="hEGF"/>
    <property type="match status" value="2"/>
</dbReference>
<dbReference type="FunFam" id="2.10.25.10:FF:000173">
    <property type="entry name" value="Neurogenic locus notch protein 2"/>
    <property type="match status" value="1"/>
</dbReference>
<evidence type="ECO:0000313" key="23">
    <source>
        <dbReference type="EMBL" id="ACG70192.1"/>
    </source>
</evidence>
<keyword evidence="11 17" id="KW-1133">Transmembrane helix</keyword>
<dbReference type="Gene3D" id="2.60.40.3510">
    <property type="match status" value="1"/>
</dbReference>
<feature type="disulfide bond" evidence="15">
    <location>
        <begin position="449"/>
        <end position="458"/>
    </location>
</feature>
<keyword evidence="13 15" id="KW-1015">Disulfide bond</keyword>
<comment type="caution">
    <text evidence="15">Lacks conserved residue(s) required for the propagation of feature annotation.</text>
</comment>
<dbReference type="InterPro" id="IPR013032">
    <property type="entry name" value="EGF-like_CS"/>
</dbReference>
<feature type="disulfide bond" evidence="15">
    <location>
        <begin position="372"/>
        <end position="381"/>
    </location>
</feature>
<evidence type="ECO:0000256" key="6">
    <source>
        <dbReference type="ARBA" id="ARBA00022692"/>
    </source>
</evidence>
<evidence type="ECO:0000259" key="22">
    <source>
        <dbReference type="PROSITE" id="PS51051"/>
    </source>
</evidence>
<dbReference type="PROSITE" id="PS00010">
    <property type="entry name" value="ASX_HYDROXYL"/>
    <property type="match status" value="4"/>
</dbReference>
<dbReference type="InterPro" id="IPR011651">
    <property type="entry name" value="Notch_ligand_N"/>
</dbReference>
<evidence type="ECO:0000259" key="21">
    <source>
        <dbReference type="PROSITE" id="PS50026"/>
    </source>
</evidence>
<protein>
    <recommendedName>
        <fullName evidence="17">Delta-like protein</fullName>
    </recommendedName>
</protein>
<dbReference type="Proteomes" id="UP000694865">
    <property type="component" value="Unplaced"/>
</dbReference>
<dbReference type="PROSITE" id="PS51051">
    <property type="entry name" value="DSL"/>
    <property type="match status" value="1"/>
</dbReference>
<proteinExistence type="evidence at transcript level"/>
<evidence type="ECO:0000256" key="19">
    <source>
        <dbReference type="SAM" id="Phobius"/>
    </source>
</evidence>
<dbReference type="GO" id="GO:0051093">
    <property type="term" value="P:negative regulation of developmental process"/>
    <property type="evidence" value="ECO:0007669"/>
    <property type="project" value="UniProtKB-ARBA"/>
</dbReference>
<reference evidence="25" key="2">
    <citation type="submission" date="2025-05" db="UniProtKB">
        <authorList>
            <consortium name="RefSeq"/>
        </authorList>
    </citation>
    <scope>IDENTIFICATION</scope>
</reference>
<keyword evidence="7 17" id="KW-0732">Signal</keyword>
<name>B5B3T0_SACKO</name>
<dbReference type="FunFam" id="2.10.25.10:FF:000565">
    <property type="entry name" value="Predicted protein"/>
    <property type="match status" value="1"/>
</dbReference>
<dbReference type="GO" id="GO:0045197">
    <property type="term" value="P:establishment or maintenance of epithelial cell apical/basal polarity"/>
    <property type="evidence" value="ECO:0007669"/>
    <property type="project" value="TreeGrafter"/>
</dbReference>
<dbReference type="AlphaFoldDB" id="B5B3T0"/>
<dbReference type="InterPro" id="IPR001881">
    <property type="entry name" value="EGF-like_Ca-bd_dom"/>
</dbReference>
<evidence type="ECO:0000256" key="8">
    <source>
        <dbReference type="ARBA" id="ARBA00022737"/>
    </source>
</evidence>
<evidence type="ECO:0000256" key="7">
    <source>
        <dbReference type="ARBA" id="ARBA00022729"/>
    </source>
</evidence>
<feature type="disulfide bond" evidence="15">
    <location>
        <begin position="563"/>
        <end position="572"/>
    </location>
</feature>
<accession>B5B3T0</accession>
<dbReference type="Pfam" id="PF21700">
    <property type="entry name" value="EGF_DL_JAG"/>
    <property type="match status" value="1"/>
</dbReference>
<feature type="region of interest" description="Disordered" evidence="18">
    <location>
        <begin position="791"/>
        <end position="811"/>
    </location>
</feature>
<dbReference type="GO" id="GO:0007157">
    <property type="term" value="P:heterophilic cell-cell adhesion via plasma membrane cell adhesion molecules"/>
    <property type="evidence" value="ECO:0007669"/>
    <property type="project" value="TreeGrafter"/>
</dbReference>
<gene>
    <name evidence="25" type="primary">delta</name>
</gene>
<evidence type="ECO:0000256" key="20">
    <source>
        <dbReference type="SAM" id="SignalP"/>
    </source>
</evidence>
<feature type="domain" description="EGF-like" evidence="21">
    <location>
        <begin position="238"/>
        <end position="271"/>
    </location>
</feature>
<evidence type="ECO:0000256" key="5">
    <source>
        <dbReference type="ARBA" id="ARBA00022553"/>
    </source>
</evidence>
<dbReference type="SMART" id="SM00051">
    <property type="entry name" value="DSL"/>
    <property type="match status" value="1"/>
</dbReference>
<dbReference type="GeneID" id="100303546"/>
<feature type="disulfide bond" evidence="15">
    <location>
        <begin position="334"/>
        <end position="343"/>
    </location>
</feature>
<dbReference type="OrthoDB" id="283575at2759"/>
<feature type="domain" description="EGF-like" evidence="21">
    <location>
        <begin position="499"/>
        <end position="535"/>
    </location>
</feature>
<feature type="domain" description="DSL" evidence="22">
    <location>
        <begin position="189"/>
        <end position="233"/>
    </location>
</feature>
<dbReference type="GO" id="GO:0007219">
    <property type="term" value="P:Notch signaling pathway"/>
    <property type="evidence" value="ECO:0007669"/>
    <property type="project" value="InterPro"/>
</dbReference>
<keyword evidence="12 17" id="KW-0472">Membrane</keyword>
<keyword evidence="24" id="KW-1185">Reference proteome</keyword>
<dbReference type="Gene3D" id="2.10.25.140">
    <property type="match status" value="1"/>
</dbReference>
<feature type="signal peptide" evidence="20 25">
    <location>
        <begin position="1"/>
        <end position="27"/>
    </location>
</feature>
<dbReference type="Pfam" id="PF07657">
    <property type="entry name" value="MNNL"/>
    <property type="match status" value="1"/>
</dbReference>
<feature type="domain" description="EGF-like" evidence="21">
    <location>
        <begin position="461"/>
        <end position="497"/>
    </location>
</feature>
<dbReference type="FunFam" id="2.10.25.10:FF:000142">
    <property type="entry name" value="Crumbs cell polarity complex component 2"/>
    <property type="match status" value="1"/>
</dbReference>
<dbReference type="GO" id="GO:0016324">
    <property type="term" value="C:apical plasma membrane"/>
    <property type="evidence" value="ECO:0007669"/>
    <property type="project" value="UniProtKB-SubCell"/>
</dbReference>
<dbReference type="SUPFAM" id="SSF57196">
    <property type="entry name" value="EGF/Laminin"/>
    <property type="match status" value="1"/>
</dbReference>
<evidence type="ECO:0000256" key="9">
    <source>
        <dbReference type="ARBA" id="ARBA00022782"/>
    </source>
</evidence>
<dbReference type="FunFam" id="2.10.25.10:FF:000061">
    <property type="entry name" value="Delta-like protein"/>
    <property type="match status" value="1"/>
</dbReference>
<feature type="domain" description="EGF-like" evidence="21">
    <location>
        <begin position="304"/>
        <end position="344"/>
    </location>
</feature>
<feature type="transmembrane region" description="Helical" evidence="19">
    <location>
        <begin position="661"/>
        <end position="686"/>
    </location>
</feature>
<dbReference type="GO" id="GO:0032991">
    <property type="term" value="C:protein-containing complex"/>
    <property type="evidence" value="ECO:0007669"/>
    <property type="project" value="TreeGrafter"/>
</dbReference>
<dbReference type="GO" id="GO:0080090">
    <property type="term" value="P:regulation of primary metabolic process"/>
    <property type="evidence" value="ECO:0007669"/>
    <property type="project" value="UniProtKB-ARBA"/>
</dbReference>
<dbReference type="SMART" id="SM00181">
    <property type="entry name" value="EGF"/>
    <property type="match status" value="9"/>
</dbReference>
<dbReference type="GO" id="GO:0060255">
    <property type="term" value="P:regulation of macromolecule metabolic process"/>
    <property type="evidence" value="ECO:0007669"/>
    <property type="project" value="UniProtKB-ARBA"/>
</dbReference>
<evidence type="ECO:0000256" key="10">
    <source>
        <dbReference type="ARBA" id="ARBA00022843"/>
    </source>
</evidence>
<dbReference type="FunFam" id="2.10.25.10:FF:000230">
    <property type="entry name" value="Delta-like protein"/>
    <property type="match status" value="1"/>
</dbReference>
<comment type="subcellular location">
    <subcellularLocation>
        <location evidence="1">Apical cell membrane</location>
        <topology evidence="1">Single-pass type I membrane protein</topology>
    </subcellularLocation>
    <subcellularLocation>
        <location evidence="17">Membrane</location>
        <topology evidence="17">Single-pass type I membrane protein</topology>
    </subcellularLocation>
</comment>
<dbReference type="PROSITE" id="PS01186">
    <property type="entry name" value="EGF_2"/>
    <property type="match status" value="6"/>
</dbReference>
<feature type="disulfide bond" evidence="16">
    <location>
        <begin position="191"/>
        <end position="200"/>
    </location>
</feature>
<evidence type="ECO:0000256" key="16">
    <source>
        <dbReference type="PROSITE-ProRule" id="PRU00377"/>
    </source>
</evidence>
<dbReference type="InterPro" id="IPR009030">
    <property type="entry name" value="Growth_fac_rcpt_cys_sf"/>
</dbReference>